<gene>
    <name evidence="3" type="ORF">C8A03DRAFT_36325</name>
</gene>
<reference evidence="3" key="1">
    <citation type="journal article" date="2023" name="Mol. Phylogenet. Evol.">
        <title>Genome-scale phylogeny and comparative genomics of the fungal order Sordariales.</title>
        <authorList>
            <person name="Hensen N."/>
            <person name="Bonometti L."/>
            <person name="Westerberg I."/>
            <person name="Brannstrom I.O."/>
            <person name="Guillou S."/>
            <person name="Cros-Aarteil S."/>
            <person name="Calhoun S."/>
            <person name="Haridas S."/>
            <person name="Kuo A."/>
            <person name="Mondo S."/>
            <person name="Pangilinan J."/>
            <person name="Riley R."/>
            <person name="LaButti K."/>
            <person name="Andreopoulos B."/>
            <person name="Lipzen A."/>
            <person name="Chen C."/>
            <person name="Yan M."/>
            <person name="Daum C."/>
            <person name="Ng V."/>
            <person name="Clum A."/>
            <person name="Steindorff A."/>
            <person name="Ohm R.A."/>
            <person name="Martin F."/>
            <person name="Silar P."/>
            <person name="Natvig D.O."/>
            <person name="Lalanne C."/>
            <person name="Gautier V."/>
            <person name="Ament-Velasquez S.L."/>
            <person name="Kruys A."/>
            <person name="Hutchinson M.I."/>
            <person name="Powell A.J."/>
            <person name="Barry K."/>
            <person name="Miller A.N."/>
            <person name="Grigoriev I.V."/>
            <person name="Debuchy R."/>
            <person name="Gladieux P."/>
            <person name="Hiltunen Thoren M."/>
            <person name="Johannesson H."/>
        </authorList>
    </citation>
    <scope>NUCLEOTIDE SEQUENCE</scope>
    <source>
        <strain evidence="3">CBS 532.94</strain>
    </source>
</reference>
<accession>A0AAN7C5J2</accession>
<feature type="transmembrane region" description="Helical" evidence="2">
    <location>
        <begin position="44"/>
        <end position="64"/>
    </location>
</feature>
<feature type="region of interest" description="Disordered" evidence="1">
    <location>
        <begin position="71"/>
        <end position="131"/>
    </location>
</feature>
<evidence type="ECO:0000313" key="3">
    <source>
        <dbReference type="EMBL" id="KAK4235813.1"/>
    </source>
</evidence>
<keyword evidence="2" id="KW-1133">Transmembrane helix</keyword>
<dbReference type="Proteomes" id="UP001303760">
    <property type="component" value="Unassembled WGS sequence"/>
</dbReference>
<comment type="caution">
    <text evidence="3">The sequence shown here is derived from an EMBL/GenBank/DDBJ whole genome shotgun (WGS) entry which is preliminary data.</text>
</comment>
<evidence type="ECO:0000256" key="1">
    <source>
        <dbReference type="SAM" id="MobiDB-lite"/>
    </source>
</evidence>
<sequence length="166" mass="18418">MAPTPTLPLGLTRLIARQDQPTTTVIVADGDSGSSSSGSGLDGGAIAGIVIGTIVGILLLWWVIRACTGPREPRAPDANRQGWYDDTIEPPPRRRSRSSHRHHHHHSSHRRHSRHRSSSSRRSTSRPVVYEEKLGYAVPRAPPATYAYPEVRRSRSRNQGRYYVNG</sequence>
<keyword evidence="2" id="KW-0472">Membrane</keyword>
<proteinExistence type="predicted"/>
<reference evidence="3" key="2">
    <citation type="submission" date="2023-05" db="EMBL/GenBank/DDBJ databases">
        <authorList>
            <consortium name="Lawrence Berkeley National Laboratory"/>
            <person name="Steindorff A."/>
            <person name="Hensen N."/>
            <person name="Bonometti L."/>
            <person name="Westerberg I."/>
            <person name="Brannstrom I.O."/>
            <person name="Guillou S."/>
            <person name="Cros-Aarteil S."/>
            <person name="Calhoun S."/>
            <person name="Haridas S."/>
            <person name="Kuo A."/>
            <person name="Mondo S."/>
            <person name="Pangilinan J."/>
            <person name="Riley R."/>
            <person name="Labutti K."/>
            <person name="Andreopoulos B."/>
            <person name="Lipzen A."/>
            <person name="Chen C."/>
            <person name="Yanf M."/>
            <person name="Daum C."/>
            <person name="Ng V."/>
            <person name="Clum A."/>
            <person name="Ohm R."/>
            <person name="Martin F."/>
            <person name="Silar P."/>
            <person name="Natvig D."/>
            <person name="Lalanne C."/>
            <person name="Gautier V."/>
            <person name="Ament-Velasquez S.L."/>
            <person name="Kruys A."/>
            <person name="Hutchinson M.I."/>
            <person name="Powell A.J."/>
            <person name="Barry K."/>
            <person name="Miller A.N."/>
            <person name="Grigoriev I.V."/>
            <person name="Debuchy R."/>
            <person name="Gladieux P."/>
            <person name="Thoren M.H."/>
            <person name="Johannesson H."/>
        </authorList>
    </citation>
    <scope>NUCLEOTIDE SEQUENCE</scope>
    <source>
        <strain evidence="3">CBS 532.94</strain>
    </source>
</reference>
<feature type="compositionally biased region" description="Basic residues" evidence="1">
    <location>
        <begin position="93"/>
        <end position="119"/>
    </location>
</feature>
<name>A0AAN7C5J2_9PEZI</name>
<organism evidence="3 4">
    <name type="scientific">Achaetomium macrosporum</name>
    <dbReference type="NCBI Taxonomy" id="79813"/>
    <lineage>
        <taxon>Eukaryota</taxon>
        <taxon>Fungi</taxon>
        <taxon>Dikarya</taxon>
        <taxon>Ascomycota</taxon>
        <taxon>Pezizomycotina</taxon>
        <taxon>Sordariomycetes</taxon>
        <taxon>Sordariomycetidae</taxon>
        <taxon>Sordariales</taxon>
        <taxon>Chaetomiaceae</taxon>
        <taxon>Achaetomium</taxon>
    </lineage>
</organism>
<evidence type="ECO:0000256" key="2">
    <source>
        <dbReference type="SAM" id="Phobius"/>
    </source>
</evidence>
<dbReference type="AlphaFoldDB" id="A0AAN7C5J2"/>
<keyword evidence="2" id="KW-0812">Transmembrane</keyword>
<evidence type="ECO:0000313" key="4">
    <source>
        <dbReference type="Proteomes" id="UP001303760"/>
    </source>
</evidence>
<protein>
    <submittedName>
        <fullName evidence="3">Uncharacterized protein</fullName>
    </submittedName>
</protein>
<dbReference type="EMBL" id="MU860236">
    <property type="protein sequence ID" value="KAK4235813.1"/>
    <property type="molecule type" value="Genomic_DNA"/>
</dbReference>
<keyword evidence="4" id="KW-1185">Reference proteome</keyword>